<dbReference type="Proteomes" id="UP001341840">
    <property type="component" value="Unassembled WGS sequence"/>
</dbReference>
<protein>
    <submittedName>
        <fullName evidence="2">Uncharacterized protein</fullName>
    </submittedName>
</protein>
<feature type="region of interest" description="Disordered" evidence="1">
    <location>
        <begin position="50"/>
        <end position="130"/>
    </location>
</feature>
<feature type="compositionally biased region" description="Basic and acidic residues" evidence="1">
    <location>
        <begin position="109"/>
        <end position="124"/>
    </location>
</feature>
<name>A0ABU6SKU1_9FABA</name>
<dbReference type="EMBL" id="JASCZI010060969">
    <property type="protein sequence ID" value="MED6137046.1"/>
    <property type="molecule type" value="Genomic_DNA"/>
</dbReference>
<accession>A0ABU6SKU1</accession>
<evidence type="ECO:0000256" key="1">
    <source>
        <dbReference type="SAM" id="MobiDB-lite"/>
    </source>
</evidence>
<evidence type="ECO:0000313" key="3">
    <source>
        <dbReference type="Proteomes" id="UP001341840"/>
    </source>
</evidence>
<gene>
    <name evidence="2" type="ORF">PIB30_061315</name>
</gene>
<proteinExistence type="predicted"/>
<organism evidence="2 3">
    <name type="scientific">Stylosanthes scabra</name>
    <dbReference type="NCBI Taxonomy" id="79078"/>
    <lineage>
        <taxon>Eukaryota</taxon>
        <taxon>Viridiplantae</taxon>
        <taxon>Streptophyta</taxon>
        <taxon>Embryophyta</taxon>
        <taxon>Tracheophyta</taxon>
        <taxon>Spermatophyta</taxon>
        <taxon>Magnoliopsida</taxon>
        <taxon>eudicotyledons</taxon>
        <taxon>Gunneridae</taxon>
        <taxon>Pentapetalae</taxon>
        <taxon>rosids</taxon>
        <taxon>fabids</taxon>
        <taxon>Fabales</taxon>
        <taxon>Fabaceae</taxon>
        <taxon>Papilionoideae</taxon>
        <taxon>50 kb inversion clade</taxon>
        <taxon>dalbergioids sensu lato</taxon>
        <taxon>Dalbergieae</taxon>
        <taxon>Pterocarpus clade</taxon>
        <taxon>Stylosanthes</taxon>
    </lineage>
</organism>
<feature type="compositionally biased region" description="Basic residues" evidence="1">
    <location>
        <begin position="67"/>
        <end position="78"/>
    </location>
</feature>
<comment type="caution">
    <text evidence="2">The sequence shown here is derived from an EMBL/GenBank/DDBJ whole genome shotgun (WGS) entry which is preliminary data.</text>
</comment>
<feature type="compositionally biased region" description="Basic and acidic residues" evidence="1">
    <location>
        <begin position="50"/>
        <end position="66"/>
    </location>
</feature>
<keyword evidence="3" id="KW-1185">Reference proteome</keyword>
<sequence>MQKQNLSLITNYLINEAELQSQQRRKQKITRSNAEESRINVLVFYLARGREDGDRTGRGRQRDNRTGRRRHRKEKRRGTTAETLLAFKEQRRRRSKAERTDRLRRRRRQDLDEGSETRRQYRDDGEGDDT</sequence>
<evidence type="ECO:0000313" key="2">
    <source>
        <dbReference type="EMBL" id="MED6137046.1"/>
    </source>
</evidence>
<reference evidence="2 3" key="1">
    <citation type="journal article" date="2023" name="Plants (Basel)">
        <title>Bridging the Gap: Combining Genomics and Transcriptomics Approaches to Understand Stylosanthes scabra, an Orphan Legume from the Brazilian Caatinga.</title>
        <authorList>
            <person name="Ferreira-Neto J.R.C."/>
            <person name="da Silva M.D."/>
            <person name="Binneck E."/>
            <person name="de Melo N.F."/>
            <person name="da Silva R.H."/>
            <person name="de Melo A.L.T.M."/>
            <person name="Pandolfi V."/>
            <person name="Bustamante F.O."/>
            <person name="Brasileiro-Vidal A.C."/>
            <person name="Benko-Iseppon A.M."/>
        </authorList>
    </citation>
    <scope>NUCLEOTIDE SEQUENCE [LARGE SCALE GENOMIC DNA]</scope>
    <source>
        <tissue evidence="2">Leaves</tissue>
    </source>
</reference>
<feature type="compositionally biased region" description="Basic residues" evidence="1">
    <location>
        <begin position="90"/>
        <end position="108"/>
    </location>
</feature>